<reference evidence="9 10" key="1">
    <citation type="submission" date="2024-03" db="EMBL/GenBank/DDBJ databases">
        <title>Human intestinal bacterial collection.</title>
        <authorList>
            <person name="Pauvert C."/>
            <person name="Hitch T.C.A."/>
            <person name="Clavel T."/>
        </authorList>
    </citation>
    <scope>NUCLEOTIDE SEQUENCE [LARGE SCALE GENOMIC DNA]</scope>
    <source>
        <strain evidence="9 10">CLA-AA-H192</strain>
    </source>
</reference>
<comment type="caution">
    <text evidence="9">The sequence shown here is derived from an EMBL/GenBank/DDBJ whole genome shotgun (WGS) entry which is preliminary data.</text>
</comment>
<evidence type="ECO:0000313" key="9">
    <source>
        <dbReference type="EMBL" id="MEQ2510446.1"/>
    </source>
</evidence>
<feature type="transmembrane region" description="Helical" evidence="7">
    <location>
        <begin position="853"/>
        <end position="874"/>
    </location>
</feature>
<protein>
    <submittedName>
        <fullName evidence="9">ABC transporter permease</fullName>
    </submittedName>
</protein>
<evidence type="ECO:0000256" key="4">
    <source>
        <dbReference type="ARBA" id="ARBA00022989"/>
    </source>
</evidence>
<gene>
    <name evidence="9" type="ORF">WMO66_04150</name>
</gene>
<evidence type="ECO:0000256" key="1">
    <source>
        <dbReference type="ARBA" id="ARBA00004651"/>
    </source>
</evidence>
<evidence type="ECO:0000256" key="6">
    <source>
        <dbReference type="ARBA" id="ARBA00038076"/>
    </source>
</evidence>
<keyword evidence="5 7" id="KW-0472">Membrane</keyword>
<dbReference type="RefSeq" id="WP_349135118.1">
    <property type="nucleotide sequence ID" value="NZ_JBBMFF010000158.1"/>
</dbReference>
<sequence>MNVFHRVAQRSMRANRMRTIVTIIGVILSAAMFTAVTTFATTLMTHLQRVTAYLDGAYYLGVHNVDADTLASMRADSDIEAFSAAEVLGYAEVTVNNAYKPYLYVEAIDAGFSDRMPVHLVEGRMPENGTELLIPDHLQAYSDAGTYLVGDTLTLELGDRYSGGWRLWQNNGFQPEGDESADPGLTDEPEQPEQLLARETRTYTIVGVYQRPNFEDYSAPGFSALTVQENEPQTGLYDVYLLLRDAKQETLDRVMARYSDAAEGGISMNWDYLRTQGNFRYGNYSRFLLMFVVIFVLLIMLGSVSLIYSAFSISVSERTRQFGLLASIGATRAQLRRTVYAEAGTVALIGIPLGLLAGCGGMWVTIRLLSPRISGLIGTREVAMRFAASPLTLLAAALIALATVFLSAQIPARRAMRISPIEAIRQSRDVRAAAKHGGSGRLSYRLFGLPGLLSSRYFHRSRKKYRATIFSLAMSVLLFVSASTYGMYLTESVTESVNLPPYDLSYSTGEGEKDVAMLPALRAADGVEKVWFASCDNGDYVLDRNEFASGYRNILEKSGAGTEKARSYSACYLDDETFNAILASIGMTRAEYDAAPGAIVCDHASVTYYDENNRLSYTGRVLNDGVTALRTFSADSLEDGSKYVYTAYEDGGYVSYYYNETKQTYQPRPASFGDGIAIVGRTETQLTNSGSDSLVLYYPFSMAKGIARNTGSLMLVTDDAKQAQKSLEEVVNASGETYTEGNLYDAREEYRDAENALIVVRVFAYGFITLMSLICVANVFNTTTTNVLLRRRDFAMLRSAGMTRGGLNRMICYECLLYGTRALLIGLPLSVALAFLMYRSASFIGASYFRLDWTAVIIASVMVFLVVFLSMMYAMRKIKRDNPVDALKNETT</sequence>
<feature type="transmembrane region" description="Helical" evidence="7">
    <location>
        <begin position="346"/>
        <end position="366"/>
    </location>
</feature>
<feature type="transmembrane region" description="Helical" evidence="7">
    <location>
        <begin position="810"/>
        <end position="838"/>
    </location>
</feature>
<evidence type="ECO:0000256" key="3">
    <source>
        <dbReference type="ARBA" id="ARBA00022692"/>
    </source>
</evidence>
<keyword evidence="4 7" id="KW-1133">Transmembrane helix</keyword>
<dbReference type="PANTHER" id="PTHR30572">
    <property type="entry name" value="MEMBRANE COMPONENT OF TRANSPORTER-RELATED"/>
    <property type="match status" value="1"/>
</dbReference>
<feature type="transmembrane region" description="Helical" evidence="7">
    <location>
        <begin position="20"/>
        <end position="40"/>
    </location>
</feature>
<dbReference type="Proteomes" id="UP001491552">
    <property type="component" value="Unassembled WGS sequence"/>
</dbReference>
<feature type="transmembrane region" description="Helical" evidence="7">
    <location>
        <begin position="465"/>
        <end position="488"/>
    </location>
</feature>
<feature type="transmembrane region" description="Helical" evidence="7">
    <location>
        <begin position="762"/>
        <end position="789"/>
    </location>
</feature>
<feature type="domain" description="ABC3 transporter permease C-terminal" evidence="8">
    <location>
        <begin position="767"/>
        <end position="883"/>
    </location>
</feature>
<feature type="domain" description="ABC3 transporter permease C-terminal" evidence="8">
    <location>
        <begin position="294"/>
        <end position="420"/>
    </location>
</feature>
<dbReference type="InterPro" id="IPR050250">
    <property type="entry name" value="Macrolide_Exporter_MacB"/>
</dbReference>
<accession>A0ABV1G4U9</accession>
<feature type="transmembrane region" description="Helical" evidence="7">
    <location>
        <begin position="386"/>
        <end position="408"/>
    </location>
</feature>
<dbReference type="InterPro" id="IPR003838">
    <property type="entry name" value="ABC3_permease_C"/>
</dbReference>
<feature type="transmembrane region" description="Helical" evidence="7">
    <location>
        <begin position="287"/>
        <end position="311"/>
    </location>
</feature>
<evidence type="ECO:0000256" key="2">
    <source>
        <dbReference type="ARBA" id="ARBA00022475"/>
    </source>
</evidence>
<evidence type="ECO:0000256" key="7">
    <source>
        <dbReference type="SAM" id="Phobius"/>
    </source>
</evidence>
<evidence type="ECO:0000256" key="5">
    <source>
        <dbReference type="ARBA" id="ARBA00023136"/>
    </source>
</evidence>
<proteinExistence type="inferred from homology"/>
<organism evidence="9 10">
    <name type="scientific">Faecousia intestinalis</name>
    <dbReference type="NCBI Taxonomy" id="3133167"/>
    <lineage>
        <taxon>Bacteria</taxon>
        <taxon>Bacillati</taxon>
        <taxon>Bacillota</taxon>
        <taxon>Clostridia</taxon>
        <taxon>Eubacteriales</taxon>
        <taxon>Oscillospiraceae</taxon>
        <taxon>Faecousia</taxon>
    </lineage>
</organism>
<dbReference type="EMBL" id="JBBMFF010000158">
    <property type="protein sequence ID" value="MEQ2510446.1"/>
    <property type="molecule type" value="Genomic_DNA"/>
</dbReference>
<keyword evidence="10" id="KW-1185">Reference proteome</keyword>
<dbReference type="Pfam" id="PF02687">
    <property type="entry name" value="FtsX"/>
    <property type="match status" value="2"/>
</dbReference>
<comment type="similarity">
    <text evidence="6">Belongs to the ABC-4 integral membrane protein family.</text>
</comment>
<name>A0ABV1G4U9_9FIRM</name>
<dbReference type="PANTHER" id="PTHR30572:SF4">
    <property type="entry name" value="ABC TRANSPORTER PERMEASE YTRF"/>
    <property type="match status" value="1"/>
</dbReference>
<keyword evidence="3 7" id="KW-0812">Transmembrane</keyword>
<evidence type="ECO:0000313" key="10">
    <source>
        <dbReference type="Proteomes" id="UP001491552"/>
    </source>
</evidence>
<evidence type="ECO:0000259" key="8">
    <source>
        <dbReference type="Pfam" id="PF02687"/>
    </source>
</evidence>
<keyword evidence="2" id="KW-1003">Cell membrane</keyword>
<comment type="subcellular location">
    <subcellularLocation>
        <location evidence="1">Cell membrane</location>
        <topology evidence="1">Multi-pass membrane protein</topology>
    </subcellularLocation>
</comment>